<reference evidence="4" key="1">
    <citation type="submission" date="2019-03" db="EMBL/GenBank/DDBJ databases">
        <title>Afifella sp. nov., isolated from activated sludge.</title>
        <authorList>
            <person name="Li Q."/>
            <person name="Liu Y."/>
        </authorList>
    </citation>
    <scope>NUCLEOTIDE SEQUENCE</scope>
    <source>
        <strain evidence="4">L72</strain>
    </source>
</reference>
<name>A0A964T1C8_9HYPH</name>
<feature type="transmembrane region" description="Helical" evidence="2">
    <location>
        <begin position="408"/>
        <end position="430"/>
    </location>
</feature>
<keyword evidence="2" id="KW-0472">Membrane</keyword>
<dbReference type="RefSeq" id="WP_161138937.1">
    <property type="nucleotide sequence ID" value="NZ_SPKJ01000004.1"/>
</dbReference>
<evidence type="ECO:0000259" key="3">
    <source>
        <dbReference type="Pfam" id="PF01970"/>
    </source>
</evidence>
<feature type="domain" description="DUF112" evidence="3">
    <location>
        <begin position="22"/>
        <end position="441"/>
    </location>
</feature>
<evidence type="ECO:0000256" key="1">
    <source>
        <dbReference type="SAM" id="MobiDB-lite"/>
    </source>
</evidence>
<evidence type="ECO:0000256" key="2">
    <source>
        <dbReference type="SAM" id="Phobius"/>
    </source>
</evidence>
<feature type="transmembrane region" description="Helical" evidence="2">
    <location>
        <begin position="20"/>
        <end position="40"/>
    </location>
</feature>
<dbReference type="InterPro" id="IPR002823">
    <property type="entry name" value="DUF112_TM"/>
</dbReference>
<feature type="transmembrane region" description="Helical" evidence="2">
    <location>
        <begin position="358"/>
        <end position="388"/>
    </location>
</feature>
<feature type="transmembrane region" description="Helical" evidence="2">
    <location>
        <begin position="472"/>
        <end position="490"/>
    </location>
</feature>
<feature type="transmembrane region" description="Helical" evidence="2">
    <location>
        <begin position="111"/>
        <end position="133"/>
    </location>
</feature>
<dbReference type="Pfam" id="PF01970">
    <property type="entry name" value="TctA"/>
    <property type="match status" value="1"/>
</dbReference>
<protein>
    <recommendedName>
        <fullName evidence="3">DUF112 domain-containing protein</fullName>
    </recommendedName>
</protein>
<evidence type="ECO:0000313" key="5">
    <source>
        <dbReference type="Proteomes" id="UP000773614"/>
    </source>
</evidence>
<feature type="transmembrane region" description="Helical" evidence="2">
    <location>
        <begin position="256"/>
        <end position="277"/>
    </location>
</feature>
<sequence length="506" mass="52276">MLDLNALGGAFDLLTSSFSPWLVVLPGLIIGLAAGAIPGVSGSMAMAVLLPLTAYMDFLSAMLFLTSIFTGAGFGCAIPAILINIPGTPAAVATAFDGYPMAQKGLHNEALGLGLGASVAGQLVGYVVLLLAVGPASYAVLKMGPLEMSAVAIWGLTLIGMLRGRHVGRGLLAGIVGVLIGTVGTNAAGYSRGTMGYTVLLDGFPVIPAMMGLFVSSQLFALIGRESYIVKDEAARVISVARIWSGFRESFRHPGILIKGSLIGCGVGIVPGVGSSISNLLSYAQTRRSDPNPESFGKGNPKGVMASESANSSSEGGSMATLLALGIPGGAGTAVMLSAFAMHNINGGPRFITDHRDIVYGIIIGNFWQAVLLAVVGIGFVYFAAAIVKLPVRYLVPTVMVLGAMGSYALTGSSVGPVTLFIFSILGWLLTRFDYSVPAMVVGLVLGFMLESELLRTYQISGGDPSYLLKRPAGTAMLALLVLTATAPLLKSGFRRYRAATQESPG</sequence>
<feature type="transmembrane region" description="Helical" evidence="2">
    <location>
        <begin position="203"/>
        <end position="223"/>
    </location>
</feature>
<proteinExistence type="predicted"/>
<dbReference type="OrthoDB" id="9791872at2"/>
<evidence type="ECO:0000313" key="4">
    <source>
        <dbReference type="EMBL" id="MYZ46588.1"/>
    </source>
</evidence>
<keyword evidence="2" id="KW-0812">Transmembrane</keyword>
<dbReference type="AlphaFoldDB" id="A0A964T1C8"/>
<feature type="region of interest" description="Disordered" evidence="1">
    <location>
        <begin position="287"/>
        <end position="312"/>
    </location>
</feature>
<dbReference type="PANTHER" id="PTHR35342:SF5">
    <property type="entry name" value="TRICARBOXYLIC TRANSPORT PROTEIN"/>
    <property type="match status" value="1"/>
</dbReference>
<keyword evidence="5" id="KW-1185">Reference proteome</keyword>
<feature type="transmembrane region" description="Helical" evidence="2">
    <location>
        <begin position="139"/>
        <end position="159"/>
    </location>
</feature>
<dbReference type="PANTHER" id="PTHR35342">
    <property type="entry name" value="TRICARBOXYLIC TRANSPORT PROTEIN"/>
    <property type="match status" value="1"/>
</dbReference>
<comment type="caution">
    <text evidence="4">The sequence shown here is derived from an EMBL/GenBank/DDBJ whole genome shotgun (WGS) entry which is preliminary data.</text>
</comment>
<gene>
    <name evidence="4" type="ORF">E4O86_02485</name>
</gene>
<feature type="transmembrane region" description="Helical" evidence="2">
    <location>
        <begin position="322"/>
        <end position="346"/>
    </location>
</feature>
<keyword evidence="2" id="KW-1133">Transmembrane helix</keyword>
<feature type="transmembrane region" description="Helical" evidence="2">
    <location>
        <begin position="171"/>
        <end position="191"/>
    </location>
</feature>
<feature type="transmembrane region" description="Helical" evidence="2">
    <location>
        <begin position="435"/>
        <end position="452"/>
    </location>
</feature>
<dbReference type="Proteomes" id="UP000773614">
    <property type="component" value="Unassembled WGS sequence"/>
</dbReference>
<organism evidence="4 5">
    <name type="scientific">Propylenella binzhouense</name>
    <dbReference type="NCBI Taxonomy" id="2555902"/>
    <lineage>
        <taxon>Bacteria</taxon>
        <taxon>Pseudomonadati</taxon>
        <taxon>Pseudomonadota</taxon>
        <taxon>Alphaproteobacteria</taxon>
        <taxon>Hyphomicrobiales</taxon>
        <taxon>Propylenellaceae</taxon>
        <taxon>Propylenella</taxon>
    </lineage>
</organism>
<dbReference type="EMBL" id="SPKJ01000004">
    <property type="protein sequence ID" value="MYZ46588.1"/>
    <property type="molecule type" value="Genomic_DNA"/>
</dbReference>
<accession>A0A964T1C8</accession>